<evidence type="ECO:0000313" key="2">
    <source>
        <dbReference type="Proteomes" id="UP001151760"/>
    </source>
</evidence>
<sequence>MKNIAVRYHFIKEQVENEVVELCFVKTAYQLTDIFTKARGRERFEFLLNRLGMQSITPKELKCLAESEKE</sequence>
<protein>
    <recommendedName>
        <fullName evidence="3">Retrovirus-related Pol polyprotein from transposon TNT 1-94</fullName>
    </recommendedName>
</protein>
<accession>A0ABQ5B340</accession>
<evidence type="ECO:0000313" key="1">
    <source>
        <dbReference type="EMBL" id="GJT07359.1"/>
    </source>
</evidence>
<keyword evidence="2" id="KW-1185">Reference proteome</keyword>
<reference evidence="1" key="2">
    <citation type="submission" date="2022-01" db="EMBL/GenBank/DDBJ databases">
        <authorList>
            <person name="Yamashiro T."/>
            <person name="Shiraishi A."/>
            <person name="Satake H."/>
            <person name="Nakayama K."/>
        </authorList>
    </citation>
    <scope>NUCLEOTIDE SEQUENCE</scope>
</reference>
<reference evidence="1" key="1">
    <citation type="journal article" date="2022" name="Int. J. Mol. Sci.">
        <title>Draft Genome of Tanacetum Coccineum: Genomic Comparison of Closely Related Tanacetum-Family Plants.</title>
        <authorList>
            <person name="Yamashiro T."/>
            <person name="Shiraishi A."/>
            <person name="Nakayama K."/>
            <person name="Satake H."/>
        </authorList>
    </citation>
    <scope>NUCLEOTIDE SEQUENCE</scope>
</reference>
<proteinExistence type="predicted"/>
<organism evidence="1 2">
    <name type="scientific">Tanacetum coccineum</name>
    <dbReference type="NCBI Taxonomy" id="301880"/>
    <lineage>
        <taxon>Eukaryota</taxon>
        <taxon>Viridiplantae</taxon>
        <taxon>Streptophyta</taxon>
        <taxon>Embryophyta</taxon>
        <taxon>Tracheophyta</taxon>
        <taxon>Spermatophyta</taxon>
        <taxon>Magnoliopsida</taxon>
        <taxon>eudicotyledons</taxon>
        <taxon>Gunneridae</taxon>
        <taxon>Pentapetalae</taxon>
        <taxon>asterids</taxon>
        <taxon>campanulids</taxon>
        <taxon>Asterales</taxon>
        <taxon>Asteraceae</taxon>
        <taxon>Asteroideae</taxon>
        <taxon>Anthemideae</taxon>
        <taxon>Anthemidinae</taxon>
        <taxon>Tanacetum</taxon>
    </lineage>
</organism>
<name>A0ABQ5B340_9ASTR</name>
<gene>
    <name evidence="1" type="ORF">Tco_0841821</name>
</gene>
<dbReference type="Proteomes" id="UP001151760">
    <property type="component" value="Unassembled WGS sequence"/>
</dbReference>
<evidence type="ECO:0008006" key="3">
    <source>
        <dbReference type="Google" id="ProtNLM"/>
    </source>
</evidence>
<comment type="caution">
    <text evidence="1">The sequence shown here is derived from an EMBL/GenBank/DDBJ whole genome shotgun (WGS) entry which is preliminary data.</text>
</comment>
<dbReference type="EMBL" id="BQNB010012744">
    <property type="protein sequence ID" value="GJT07359.1"/>
    <property type="molecule type" value="Genomic_DNA"/>
</dbReference>